<gene>
    <name evidence="1" type="ORF">CONPUDRAFT_161960</name>
</gene>
<name>A0A5M3N808_CONPW</name>
<dbReference type="Proteomes" id="UP000053558">
    <property type="component" value="Unassembled WGS sequence"/>
</dbReference>
<evidence type="ECO:0000313" key="1">
    <source>
        <dbReference type="EMBL" id="EIW87428.1"/>
    </source>
</evidence>
<evidence type="ECO:0000313" key="2">
    <source>
        <dbReference type="Proteomes" id="UP000053558"/>
    </source>
</evidence>
<protein>
    <submittedName>
        <fullName evidence="1">Uncharacterized protein</fullName>
    </submittedName>
</protein>
<dbReference type="KEGG" id="cput:CONPUDRAFT_161960"/>
<accession>A0A5M3N808</accession>
<keyword evidence="2" id="KW-1185">Reference proteome</keyword>
<dbReference type="AlphaFoldDB" id="A0A5M3N808"/>
<sequence>MSTAHARAELPAGFQAHQAHPVRVKERVQLRWYSLRRRRCSRCLHPSCIMQPCSPSRRHPLRAYSTTSKLLCQHRVALHLPRCVQLGRHYMASFLDSAQPGAAPVWSFRYCRSIPALHLYMLLSDYVACSSWWLQCHCTFTSRVLWNS</sequence>
<reference evidence="2" key="1">
    <citation type="journal article" date="2012" name="Science">
        <title>The Paleozoic origin of enzymatic lignin decomposition reconstructed from 31 fungal genomes.</title>
        <authorList>
            <person name="Floudas D."/>
            <person name="Binder M."/>
            <person name="Riley R."/>
            <person name="Barry K."/>
            <person name="Blanchette R.A."/>
            <person name="Henrissat B."/>
            <person name="Martinez A.T."/>
            <person name="Otillar R."/>
            <person name="Spatafora J.W."/>
            <person name="Yadav J.S."/>
            <person name="Aerts A."/>
            <person name="Benoit I."/>
            <person name="Boyd A."/>
            <person name="Carlson A."/>
            <person name="Copeland A."/>
            <person name="Coutinho P.M."/>
            <person name="de Vries R.P."/>
            <person name="Ferreira P."/>
            <person name="Findley K."/>
            <person name="Foster B."/>
            <person name="Gaskell J."/>
            <person name="Glotzer D."/>
            <person name="Gorecki P."/>
            <person name="Heitman J."/>
            <person name="Hesse C."/>
            <person name="Hori C."/>
            <person name="Igarashi K."/>
            <person name="Jurgens J.A."/>
            <person name="Kallen N."/>
            <person name="Kersten P."/>
            <person name="Kohler A."/>
            <person name="Kuees U."/>
            <person name="Kumar T.K.A."/>
            <person name="Kuo A."/>
            <person name="LaButti K."/>
            <person name="Larrondo L.F."/>
            <person name="Lindquist E."/>
            <person name="Ling A."/>
            <person name="Lombard V."/>
            <person name="Lucas S."/>
            <person name="Lundell T."/>
            <person name="Martin R."/>
            <person name="McLaughlin D.J."/>
            <person name="Morgenstern I."/>
            <person name="Morin E."/>
            <person name="Murat C."/>
            <person name="Nagy L.G."/>
            <person name="Nolan M."/>
            <person name="Ohm R.A."/>
            <person name="Patyshakuliyeva A."/>
            <person name="Rokas A."/>
            <person name="Ruiz-Duenas F.J."/>
            <person name="Sabat G."/>
            <person name="Salamov A."/>
            <person name="Samejima M."/>
            <person name="Schmutz J."/>
            <person name="Slot J.C."/>
            <person name="St John F."/>
            <person name="Stenlid J."/>
            <person name="Sun H."/>
            <person name="Sun S."/>
            <person name="Syed K."/>
            <person name="Tsang A."/>
            <person name="Wiebenga A."/>
            <person name="Young D."/>
            <person name="Pisabarro A."/>
            <person name="Eastwood D.C."/>
            <person name="Martin F."/>
            <person name="Cullen D."/>
            <person name="Grigoriev I.V."/>
            <person name="Hibbett D.S."/>
        </authorList>
    </citation>
    <scope>NUCLEOTIDE SEQUENCE [LARGE SCALE GENOMIC DNA]</scope>
    <source>
        <strain evidence="2">RWD-64-598 SS2</strain>
    </source>
</reference>
<dbReference type="GeneID" id="19204630"/>
<dbReference type="RefSeq" id="XP_007763919.1">
    <property type="nucleotide sequence ID" value="XM_007765729.1"/>
</dbReference>
<feature type="non-terminal residue" evidence="1">
    <location>
        <position position="148"/>
    </location>
</feature>
<dbReference type="EMBL" id="JH711573">
    <property type="protein sequence ID" value="EIW87428.1"/>
    <property type="molecule type" value="Genomic_DNA"/>
</dbReference>
<proteinExistence type="predicted"/>
<organism evidence="1 2">
    <name type="scientific">Coniophora puteana (strain RWD-64-598)</name>
    <name type="common">Brown rot fungus</name>
    <dbReference type="NCBI Taxonomy" id="741705"/>
    <lineage>
        <taxon>Eukaryota</taxon>
        <taxon>Fungi</taxon>
        <taxon>Dikarya</taxon>
        <taxon>Basidiomycota</taxon>
        <taxon>Agaricomycotina</taxon>
        <taxon>Agaricomycetes</taxon>
        <taxon>Agaricomycetidae</taxon>
        <taxon>Boletales</taxon>
        <taxon>Coniophorineae</taxon>
        <taxon>Coniophoraceae</taxon>
        <taxon>Coniophora</taxon>
    </lineage>
</organism>
<comment type="caution">
    <text evidence="1">The sequence shown here is derived from an EMBL/GenBank/DDBJ whole genome shotgun (WGS) entry which is preliminary data.</text>
</comment>